<evidence type="ECO:0000313" key="3">
    <source>
        <dbReference type="Proteomes" id="UP000023152"/>
    </source>
</evidence>
<accession>X6LCI4</accession>
<dbReference type="Proteomes" id="UP000023152">
    <property type="component" value="Unassembled WGS sequence"/>
</dbReference>
<dbReference type="PROSITE" id="PS50208">
    <property type="entry name" value="CASPASE_P20"/>
    <property type="match status" value="1"/>
</dbReference>
<dbReference type="GO" id="GO:0004197">
    <property type="term" value="F:cysteine-type endopeptidase activity"/>
    <property type="evidence" value="ECO:0007669"/>
    <property type="project" value="InterPro"/>
</dbReference>
<dbReference type="GO" id="GO:0006508">
    <property type="term" value="P:proteolysis"/>
    <property type="evidence" value="ECO:0007669"/>
    <property type="project" value="InterPro"/>
</dbReference>
<dbReference type="SUPFAM" id="SSF52129">
    <property type="entry name" value="Caspase-like"/>
    <property type="match status" value="1"/>
</dbReference>
<keyword evidence="3" id="KW-1185">Reference proteome</keyword>
<dbReference type="OrthoDB" id="6114029at2759"/>
<dbReference type="InterPro" id="IPR001309">
    <property type="entry name" value="Pept_C14_p20"/>
</dbReference>
<comment type="caution">
    <text evidence="2">The sequence shown here is derived from an EMBL/GenBank/DDBJ whole genome shotgun (WGS) entry which is preliminary data.</text>
</comment>
<reference evidence="2 3" key="1">
    <citation type="journal article" date="2013" name="Curr. Biol.">
        <title>The Genome of the Foraminiferan Reticulomyxa filosa.</title>
        <authorList>
            <person name="Glockner G."/>
            <person name="Hulsmann N."/>
            <person name="Schleicher M."/>
            <person name="Noegel A.A."/>
            <person name="Eichinger L."/>
            <person name="Gallinger C."/>
            <person name="Pawlowski J."/>
            <person name="Sierra R."/>
            <person name="Euteneuer U."/>
            <person name="Pillet L."/>
            <person name="Moustafa A."/>
            <person name="Platzer M."/>
            <person name="Groth M."/>
            <person name="Szafranski K."/>
            <person name="Schliwa M."/>
        </authorList>
    </citation>
    <scope>NUCLEOTIDE SEQUENCE [LARGE SCALE GENOMIC DNA]</scope>
</reference>
<sequence>MIYEYGENGNMLVASNEKHVSIDDMHMPFNCNKMESFKDFPKIFIIDACRGISILKSHEIITMRGNETFYGFLMI</sequence>
<gene>
    <name evidence="2" type="ORF">RFI_39076</name>
</gene>
<dbReference type="AlphaFoldDB" id="X6LCI4"/>
<proteinExistence type="predicted"/>
<evidence type="ECO:0000313" key="2">
    <source>
        <dbReference type="EMBL" id="ETN98424.1"/>
    </source>
</evidence>
<protein>
    <recommendedName>
        <fullName evidence="1">Caspase family p20 domain-containing protein</fullName>
    </recommendedName>
</protein>
<feature type="domain" description="Caspase family p20" evidence="1">
    <location>
        <begin position="1"/>
        <end position="53"/>
    </location>
</feature>
<dbReference type="EMBL" id="ASPP01046735">
    <property type="protein sequence ID" value="ETN98424.1"/>
    <property type="molecule type" value="Genomic_DNA"/>
</dbReference>
<dbReference type="InterPro" id="IPR029030">
    <property type="entry name" value="Caspase-like_dom_sf"/>
</dbReference>
<dbReference type="InterPro" id="IPR011600">
    <property type="entry name" value="Pept_C14_caspase"/>
</dbReference>
<dbReference type="Gene3D" id="3.40.50.1460">
    <property type="match status" value="1"/>
</dbReference>
<name>X6LCI4_RETFI</name>
<dbReference type="Pfam" id="PF00656">
    <property type="entry name" value="Peptidase_C14"/>
    <property type="match status" value="1"/>
</dbReference>
<organism evidence="2 3">
    <name type="scientific">Reticulomyxa filosa</name>
    <dbReference type="NCBI Taxonomy" id="46433"/>
    <lineage>
        <taxon>Eukaryota</taxon>
        <taxon>Sar</taxon>
        <taxon>Rhizaria</taxon>
        <taxon>Retaria</taxon>
        <taxon>Foraminifera</taxon>
        <taxon>Monothalamids</taxon>
        <taxon>Reticulomyxidae</taxon>
        <taxon>Reticulomyxa</taxon>
    </lineage>
</organism>
<evidence type="ECO:0000259" key="1">
    <source>
        <dbReference type="PROSITE" id="PS50208"/>
    </source>
</evidence>